<accession>A0ABQ5FVG0</accession>
<proteinExistence type="predicted"/>
<reference evidence="1" key="2">
    <citation type="submission" date="2022-01" db="EMBL/GenBank/DDBJ databases">
        <authorList>
            <person name="Yamashiro T."/>
            <person name="Shiraishi A."/>
            <person name="Satake H."/>
            <person name="Nakayama K."/>
        </authorList>
    </citation>
    <scope>NUCLEOTIDE SEQUENCE</scope>
</reference>
<name>A0ABQ5FVG0_9ASTR</name>
<keyword evidence="2" id="KW-1185">Reference proteome</keyword>
<evidence type="ECO:0000313" key="2">
    <source>
        <dbReference type="Proteomes" id="UP001151760"/>
    </source>
</evidence>
<organism evidence="1 2">
    <name type="scientific">Tanacetum coccineum</name>
    <dbReference type="NCBI Taxonomy" id="301880"/>
    <lineage>
        <taxon>Eukaryota</taxon>
        <taxon>Viridiplantae</taxon>
        <taxon>Streptophyta</taxon>
        <taxon>Embryophyta</taxon>
        <taxon>Tracheophyta</taxon>
        <taxon>Spermatophyta</taxon>
        <taxon>Magnoliopsida</taxon>
        <taxon>eudicotyledons</taxon>
        <taxon>Gunneridae</taxon>
        <taxon>Pentapetalae</taxon>
        <taxon>asterids</taxon>
        <taxon>campanulids</taxon>
        <taxon>Asterales</taxon>
        <taxon>Asteraceae</taxon>
        <taxon>Asteroideae</taxon>
        <taxon>Anthemideae</taxon>
        <taxon>Anthemidinae</taxon>
        <taxon>Tanacetum</taxon>
    </lineage>
</organism>
<dbReference type="Proteomes" id="UP001151760">
    <property type="component" value="Unassembled WGS sequence"/>
</dbReference>
<dbReference type="EMBL" id="BQNB010017765">
    <property type="protein sequence ID" value="GJT66979.1"/>
    <property type="molecule type" value="Genomic_DNA"/>
</dbReference>
<protein>
    <submittedName>
        <fullName evidence="1">Uncharacterized protein</fullName>
    </submittedName>
</protein>
<comment type="caution">
    <text evidence="1">The sequence shown here is derived from an EMBL/GenBank/DDBJ whole genome shotgun (WGS) entry which is preliminary data.</text>
</comment>
<reference evidence="1" key="1">
    <citation type="journal article" date="2022" name="Int. J. Mol. Sci.">
        <title>Draft Genome of Tanacetum Coccineum: Genomic Comparison of Closely Related Tanacetum-Family Plants.</title>
        <authorList>
            <person name="Yamashiro T."/>
            <person name="Shiraishi A."/>
            <person name="Nakayama K."/>
            <person name="Satake H."/>
        </authorList>
    </citation>
    <scope>NUCLEOTIDE SEQUENCE</scope>
</reference>
<evidence type="ECO:0000313" key="1">
    <source>
        <dbReference type="EMBL" id="GJT66979.1"/>
    </source>
</evidence>
<gene>
    <name evidence="1" type="ORF">Tco_1018459</name>
</gene>
<sequence length="282" mass="31229">MAIPPRYQRHQYLRSEGLGYTDADIINFKERLGRIYGKEIHRVQVFNFGGLTYLMAEGLSGKMLMEHEDAQGQSVFTSRAWRRLFEIQGLLLGGVRHRTSWRQFILALGLHTAEEMESAGFGAYWAESVRQIPNKGGLSAYWVMISSAGDFLGTAPSYTWITDPMLRLCHMLIACNIAGRSQAPKKVTMADLFYLRGVDVGSFNIPYLLARYLRLFTSGRKHGVMISGGARRYLGLVALGLERQQVAAAGALEVAEGALDVDESDHAVSVPVHAPQPPTSGH</sequence>